<dbReference type="Proteomes" id="UP000261340">
    <property type="component" value="Unplaced"/>
</dbReference>
<dbReference type="InterPro" id="IPR000225">
    <property type="entry name" value="Armadillo"/>
</dbReference>
<keyword evidence="3" id="KW-1185">Reference proteome</keyword>
<dbReference type="AlphaFoldDB" id="A0A3Q0SC71"/>
<accession>A0A3Q0SC71</accession>
<feature type="compositionally biased region" description="Basic residues" evidence="1">
    <location>
        <begin position="1"/>
        <end position="12"/>
    </location>
</feature>
<dbReference type="InterPro" id="IPR016024">
    <property type="entry name" value="ARM-type_fold"/>
</dbReference>
<dbReference type="STRING" id="61819.ENSACIP00000020646"/>
<protein>
    <submittedName>
        <fullName evidence="2">Transmembrane and coiled-coil domains 6</fullName>
    </submittedName>
</protein>
<dbReference type="Ensembl" id="ENSACIT00000021184.1">
    <property type="protein sequence ID" value="ENSACIP00000020646.1"/>
    <property type="gene ID" value="ENSACIG00000015972.1"/>
</dbReference>
<dbReference type="Gene3D" id="1.25.10.10">
    <property type="entry name" value="Leucine-rich Repeat Variant"/>
    <property type="match status" value="1"/>
</dbReference>
<proteinExistence type="predicted"/>
<dbReference type="GeneTree" id="ENSGT00390000008104"/>
<reference evidence="2" key="2">
    <citation type="submission" date="2025-09" db="UniProtKB">
        <authorList>
            <consortium name="Ensembl"/>
        </authorList>
    </citation>
    <scope>IDENTIFICATION</scope>
</reference>
<organism evidence="2 3">
    <name type="scientific">Amphilophus citrinellus</name>
    <name type="common">Midas cichlid</name>
    <name type="synonym">Cichlasoma citrinellum</name>
    <dbReference type="NCBI Taxonomy" id="61819"/>
    <lineage>
        <taxon>Eukaryota</taxon>
        <taxon>Metazoa</taxon>
        <taxon>Chordata</taxon>
        <taxon>Craniata</taxon>
        <taxon>Vertebrata</taxon>
        <taxon>Euteleostomi</taxon>
        <taxon>Actinopterygii</taxon>
        <taxon>Neopterygii</taxon>
        <taxon>Teleostei</taxon>
        <taxon>Neoteleostei</taxon>
        <taxon>Acanthomorphata</taxon>
        <taxon>Ovalentaria</taxon>
        <taxon>Cichlomorphae</taxon>
        <taxon>Cichliformes</taxon>
        <taxon>Cichlidae</taxon>
        <taxon>New World cichlids</taxon>
        <taxon>Cichlasomatinae</taxon>
        <taxon>Heroini</taxon>
        <taxon>Amphilophus</taxon>
    </lineage>
</organism>
<name>A0A3Q0SC71_AMPCI</name>
<reference evidence="2" key="1">
    <citation type="submission" date="2025-08" db="UniProtKB">
        <authorList>
            <consortium name="Ensembl"/>
        </authorList>
    </citation>
    <scope>IDENTIFICATION</scope>
</reference>
<dbReference type="InterPro" id="IPR011989">
    <property type="entry name" value="ARM-like"/>
</dbReference>
<dbReference type="PANTHER" id="PTHR16356">
    <property type="entry name" value="TRANSMEMBRANE AND COILED-COIL DOMAIN-CONTAINING PROTEIN 6 TMCO6"/>
    <property type="match status" value="1"/>
</dbReference>
<evidence type="ECO:0000256" key="1">
    <source>
        <dbReference type="SAM" id="MobiDB-lite"/>
    </source>
</evidence>
<evidence type="ECO:0000313" key="3">
    <source>
        <dbReference type="Proteomes" id="UP000261340"/>
    </source>
</evidence>
<feature type="region of interest" description="Disordered" evidence="1">
    <location>
        <begin position="1"/>
        <end position="26"/>
    </location>
</feature>
<evidence type="ECO:0000313" key="2">
    <source>
        <dbReference type="Ensembl" id="ENSACIP00000020646.1"/>
    </source>
</evidence>
<sequence>MWRLNKVRHKAGRQGGSSEELRLKRRENERALRQARRDRQLVSKRLLLNEDEEQPEVSMDTAPGQHVSIRHCVRRFKDAHLKALSKVLRDPSSQLIFIKHENSMHLLVGLLTGSDTQCRLQAVRCLHELSHSPHTNVAPACLPATPYLLTYLSGPSTKFTELCLYTLGNLCSDSDVVRENLLAQGIIPALANCMENQRHNLAVVEAAAFTLSQLLQTTDAAKKIIPMVLKSSLPSHLLSVLTSDPQFGLAPAIECAWCLHYLICSTEDNKELLAQHALSQCSSLLVSLGGAMTEGNTEEGLELLVWPLLRCVGNLSSSCPVEDLHAHLSDVHLVVSLCVLAQAYLHSQPALARETVWVLNNLTAHSTEFCSALLTLNLVPGLIQLLPFSQGINTMILRILANIAHKKKFCVQLVQLGLLSALCATLKMADQEMVVLSLDVLFMMIVNSPMVAEEFVRLGGLSLLEAIQYNGAAEMRQRSTYLLEKHFLSYQQHLRVTFFAVFIESAVRVKMTDVSCSLAGGQYSGSLNQQKDLC</sequence>
<dbReference type="SMART" id="SM00185">
    <property type="entry name" value="ARM"/>
    <property type="match status" value="5"/>
</dbReference>
<dbReference type="PANTHER" id="PTHR16356:SF1">
    <property type="entry name" value="TRANSMEMBRANE AND COILED-COIL DOMAIN-CONTAINING PROTEIN 6"/>
    <property type="match status" value="1"/>
</dbReference>
<dbReference type="SUPFAM" id="SSF48371">
    <property type="entry name" value="ARM repeat"/>
    <property type="match status" value="1"/>
</dbReference>